<dbReference type="SUPFAM" id="SSF46785">
    <property type="entry name" value="Winged helix' DNA-binding domain"/>
    <property type="match status" value="1"/>
</dbReference>
<evidence type="ECO:0000256" key="4">
    <source>
        <dbReference type="ARBA" id="ARBA00023163"/>
    </source>
</evidence>
<dbReference type="InterPro" id="IPR036388">
    <property type="entry name" value="WH-like_DNA-bd_sf"/>
</dbReference>
<dbReference type="GO" id="GO:0003700">
    <property type="term" value="F:DNA-binding transcription factor activity"/>
    <property type="evidence" value="ECO:0007669"/>
    <property type="project" value="InterPro"/>
</dbReference>
<keyword evidence="2" id="KW-0805">Transcription regulation</keyword>
<dbReference type="CDD" id="cd08432">
    <property type="entry name" value="PBP2_GcdR_TrpI_HvrB_AmpR_like"/>
    <property type="match status" value="1"/>
</dbReference>
<organism evidence="6 7">
    <name type="scientific">Pseudomonas putida</name>
    <name type="common">Arthrobacter siderocapsulatus</name>
    <dbReference type="NCBI Taxonomy" id="303"/>
    <lineage>
        <taxon>Bacteria</taxon>
        <taxon>Pseudomonadati</taxon>
        <taxon>Pseudomonadota</taxon>
        <taxon>Gammaproteobacteria</taxon>
        <taxon>Pseudomonadales</taxon>
        <taxon>Pseudomonadaceae</taxon>
        <taxon>Pseudomonas</taxon>
    </lineage>
</organism>
<reference evidence="6 7" key="1">
    <citation type="submission" date="2017-05" db="EMBL/GenBank/DDBJ databases">
        <title>Whole genome sequence of Pseudomonas putida isolate 1312 commercialized as a biostimulant.</title>
        <authorList>
            <person name="Crovadore J."/>
            <person name="Blanc P."/>
            <person name="Chablais R."/>
            <person name="Cochard B."/>
            <person name="Grizard D."/>
            <person name="Lefort F."/>
        </authorList>
    </citation>
    <scope>NUCLEOTIDE SEQUENCE [LARGE SCALE GENOMIC DNA]</scope>
    <source>
        <strain evidence="6 7">1312</strain>
    </source>
</reference>
<dbReference type="Pfam" id="PF00126">
    <property type="entry name" value="HTH_1"/>
    <property type="match status" value="1"/>
</dbReference>
<accession>A0A1Y3KYD4</accession>
<keyword evidence="3" id="KW-0238">DNA-binding</keyword>
<dbReference type="Proteomes" id="UP000196082">
    <property type="component" value="Unassembled WGS sequence"/>
</dbReference>
<dbReference type="PROSITE" id="PS50931">
    <property type="entry name" value="HTH_LYSR"/>
    <property type="match status" value="1"/>
</dbReference>
<dbReference type="GO" id="GO:0006351">
    <property type="term" value="P:DNA-templated transcription"/>
    <property type="evidence" value="ECO:0007669"/>
    <property type="project" value="TreeGrafter"/>
</dbReference>
<dbReference type="InterPro" id="IPR000847">
    <property type="entry name" value="LysR_HTH_N"/>
</dbReference>
<dbReference type="InterPro" id="IPR005119">
    <property type="entry name" value="LysR_subst-bd"/>
</dbReference>
<dbReference type="EMBL" id="NFSB01000083">
    <property type="protein sequence ID" value="OUM28840.1"/>
    <property type="molecule type" value="Genomic_DNA"/>
</dbReference>
<comment type="similarity">
    <text evidence="1">Belongs to the LysR transcriptional regulatory family.</text>
</comment>
<dbReference type="PANTHER" id="PTHR30537">
    <property type="entry name" value="HTH-TYPE TRANSCRIPTIONAL REGULATOR"/>
    <property type="match status" value="1"/>
</dbReference>
<dbReference type="RefSeq" id="WP_086977350.1">
    <property type="nucleotide sequence ID" value="NZ_NFSB01000083.1"/>
</dbReference>
<evidence type="ECO:0000256" key="2">
    <source>
        <dbReference type="ARBA" id="ARBA00023015"/>
    </source>
</evidence>
<protein>
    <submittedName>
        <fullName evidence="6">Transcriptional regulator</fullName>
    </submittedName>
</protein>
<dbReference type="InterPro" id="IPR036390">
    <property type="entry name" value="WH_DNA-bd_sf"/>
</dbReference>
<dbReference type="GO" id="GO:0043565">
    <property type="term" value="F:sequence-specific DNA binding"/>
    <property type="evidence" value="ECO:0007669"/>
    <property type="project" value="TreeGrafter"/>
</dbReference>
<sequence>MGAVLPLLALRAFTEATRLGSLKAAAERMGVTPGAISQQIRLLEDRLGVILLTRSRYGVQLTEAGDSLYPGLSRGFGQIESALLDLEVLTRAKTLTISTQPSFASGWLVPRLADFNALHPEIDVRVQSTAELVDLHRDPVDIALRHGLGDYPGLESIPLLAPVLLPVASPGLLAGGPALDEPQDCLRYPLLQDADRADWTLWLQAHGVEPDQRSRRGPSFDEDLLLLRAAASGQGIALVQAQHAEEDLRSGRLVVAVDRPWPSRFAYYLVTRQESLSRPHVRVFTDWIQAQLASESDLQPHDQSSSILGKSSYG</sequence>
<dbReference type="Gene3D" id="3.40.190.10">
    <property type="entry name" value="Periplasmic binding protein-like II"/>
    <property type="match status" value="2"/>
</dbReference>
<keyword evidence="4" id="KW-0804">Transcription</keyword>
<evidence type="ECO:0000256" key="1">
    <source>
        <dbReference type="ARBA" id="ARBA00009437"/>
    </source>
</evidence>
<evidence type="ECO:0000313" key="6">
    <source>
        <dbReference type="EMBL" id="OUM28840.1"/>
    </source>
</evidence>
<gene>
    <name evidence="6" type="ORF">B8W72_19550</name>
</gene>
<dbReference type="Pfam" id="PF03466">
    <property type="entry name" value="LysR_substrate"/>
    <property type="match status" value="1"/>
</dbReference>
<dbReference type="AlphaFoldDB" id="A0A1Y3KYD4"/>
<dbReference type="PANTHER" id="PTHR30537:SF26">
    <property type="entry name" value="GLYCINE CLEAVAGE SYSTEM TRANSCRIPTIONAL ACTIVATOR"/>
    <property type="match status" value="1"/>
</dbReference>
<name>A0A1Y3KYD4_PSEPU</name>
<dbReference type="SUPFAM" id="SSF53850">
    <property type="entry name" value="Periplasmic binding protein-like II"/>
    <property type="match status" value="1"/>
</dbReference>
<dbReference type="InterPro" id="IPR058163">
    <property type="entry name" value="LysR-type_TF_proteobact-type"/>
</dbReference>
<evidence type="ECO:0000313" key="7">
    <source>
        <dbReference type="Proteomes" id="UP000196082"/>
    </source>
</evidence>
<proteinExistence type="inferred from homology"/>
<evidence type="ECO:0000256" key="3">
    <source>
        <dbReference type="ARBA" id="ARBA00023125"/>
    </source>
</evidence>
<dbReference type="Gene3D" id="1.10.10.10">
    <property type="entry name" value="Winged helix-like DNA-binding domain superfamily/Winged helix DNA-binding domain"/>
    <property type="match status" value="1"/>
</dbReference>
<feature type="domain" description="HTH lysR-type" evidence="5">
    <location>
        <begin position="5"/>
        <end position="62"/>
    </location>
</feature>
<evidence type="ECO:0000259" key="5">
    <source>
        <dbReference type="PROSITE" id="PS50931"/>
    </source>
</evidence>
<comment type="caution">
    <text evidence="6">The sequence shown here is derived from an EMBL/GenBank/DDBJ whole genome shotgun (WGS) entry which is preliminary data.</text>
</comment>